<dbReference type="Pfam" id="PF17645">
    <property type="entry name" value="Amdase"/>
    <property type="match status" value="1"/>
</dbReference>
<dbReference type="PANTHER" id="PTHR40267:SF1">
    <property type="entry name" value="BLR3294 PROTEIN"/>
    <property type="match status" value="1"/>
</dbReference>
<dbReference type="InterPro" id="IPR053714">
    <property type="entry name" value="Iso_Racemase_Enz_sf"/>
</dbReference>
<name>A0A2W5NIM7_RHOSU</name>
<reference evidence="1 2" key="1">
    <citation type="submission" date="2017-08" db="EMBL/GenBank/DDBJ databases">
        <title>Infants hospitalized years apart are colonized by the same room-sourced microbial strains.</title>
        <authorList>
            <person name="Brooks B."/>
            <person name="Olm M.R."/>
            <person name="Firek B.A."/>
            <person name="Baker R."/>
            <person name="Thomas B.C."/>
            <person name="Morowitz M.J."/>
            <person name="Banfield J.F."/>
        </authorList>
    </citation>
    <scope>NUCLEOTIDE SEQUENCE [LARGE SCALE GENOMIC DNA]</scope>
    <source>
        <strain evidence="1">S2_005_002_R2_34</strain>
    </source>
</reference>
<sequence>MPPSLEPQATRVRLGMLTPSSNTALEPLTQMLLAPLGGRVSAHFSRFRVTRIALGGSSDLQFQHAPILAAAELLADAKADVIAWNGTSASWLGFDTDDALCEGIARASGARATTAIASLNAILVERGIRRLGLVTPYTADVQARIVANYAGIGVEIPAEIHLGLSDNFSFALAAEAEIAEMCRAAARPGVDAVAIVCTNMRGTMIAPEIEREIGVPVLDSIAVTLWGCLRAAGIPTGPLAPFGRLFAEDAAG</sequence>
<dbReference type="AlphaFoldDB" id="A0A2W5NIM7"/>
<protein>
    <submittedName>
        <fullName evidence="1">Asp/Glu/hydantoin racemase</fullName>
    </submittedName>
</protein>
<comment type="caution">
    <text evidence="1">The sequence shown here is derived from an EMBL/GenBank/DDBJ whole genome shotgun (WGS) entry which is preliminary data.</text>
</comment>
<organism evidence="1 2">
    <name type="scientific">Rhodovulum sulfidophilum</name>
    <name type="common">Rhodobacter sulfidophilus</name>
    <dbReference type="NCBI Taxonomy" id="35806"/>
    <lineage>
        <taxon>Bacteria</taxon>
        <taxon>Pseudomonadati</taxon>
        <taxon>Pseudomonadota</taxon>
        <taxon>Alphaproteobacteria</taxon>
        <taxon>Rhodobacterales</taxon>
        <taxon>Paracoccaceae</taxon>
        <taxon>Rhodovulum</taxon>
    </lineage>
</organism>
<dbReference type="PANTHER" id="PTHR40267">
    <property type="entry name" value="BLR3294 PROTEIN"/>
    <property type="match status" value="1"/>
</dbReference>
<dbReference type="PIRSF" id="PIRSF015736">
    <property type="entry name" value="MI"/>
    <property type="match status" value="1"/>
</dbReference>
<evidence type="ECO:0000313" key="1">
    <source>
        <dbReference type="EMBL" id="PZQ50665.1"/>
    </source>
</evidence>
<gene>
    <name evidence="1" type="ORF">DI556_05975</name>
</gene>
<dbReference type="Gene3D" id="3.40.50.12500">
    <property type="match status" value="1"/>
</dbReference>
<dbReference type="Proteomes" id="UP000249185">
    <property type="component" value="Unassembled WGS sequence"/>
</dbReference>
<dbReference type="InterPro" id="IPR026286">
    <property type="entry name" value="MaiA/AMDase"/>
</dbReference>
<proteinExistence type="predicted"/>
<evidence type="ECO:0000313" key="2">
    <source>
        <dbReference type="Proteomes" id="UP000249185"/>
    </source>
</evidence>
<dbReference type="EMBL" id="QFPW01000003">
    <property type="protein sequence ID" value="PZQ50665.1"/>
    <property type="molecule type" value="Genomic_DNA"/>
</dbReference>
<accession>A0A2W5NIM7</accession>